<dbReference type="PROSITE" id="PS50801">
    <property type="entry name" value="STAS"/>
    <property type="match status" value="1"/>
</dbReference>
<dbReference type="AlphaFoldDB" id="A0A1W6ZGU7"/>
<dbReference type="InterPro" id="IPR036513">
    <property type="entry name" value="STAS_dom_sf"/>
</dbReference>
<evidence type="ECO:0000259" key="1">
    <source>
        <dbReference type="PROSITE" id="PS50801"/>
    </source>
</evidence>
<proteinExistence type="predicted"/>
<gene>
    <name evidence="2" type="ORF">CAL15_20420</name>
</gene>
<accession>A0A1W6ZGU7</accession>
<protein>
    <recommendedName>
        <fullName evidence="1">STAS domain-containing protein</fullName>
    </recommendedName>
</protein>
<keyword evidence="3" id="KW-1185">Reference proteome</keyword>
<dbReference type="PANTHER" id="PTHR35849">
    <property type="entry name" value="BLR2341 PROTEIN"/>
    <property type="match status" value="1"/>
</dbReference>
<dbReference type="PANTHER" id="PTHR35849:SF2">
    <property type="entry name" value="BLR2341 PROTEIN"/>
    <property type="match status" value="1"/>
</dbReference>
<dbReference type="InterPro" id="IPR002645">
    <property type="entry name" value="STAS_dom"/>
</dbReference>
<dbReference type="STRING" id="463040.CAL15_20420"/>
<dbReference type="SUPFAM" id="SSF52091">
    <property type="entry name" value="SpoIIaa-like"/>
    <property type="match status" value="1"/>
</dbReference>
<dbReference type="Pfam" id="PF01740">
    <property type="entry name" value="STAS"/>
    <property type="match status" value="1"/>
</dbReference>
<reference evidence="2 3" key="1">
    <citation type="submission" date="2017-05" db="EMBL/GenBank/DDBJ databases">
        <title>Complete and WGS of Bordetella genogroups.</title>
        <authorList>
            <person name="Spilker T."/>
            <person name="LiPuma J."/>
        </authorList>
    </citation>
    <scope>NUCLEOTIDE SEQUENCE [LARGE SCALE GENOMIC DNA]</scope>
    <source>
        <strain evidence="2 3">AU7206</strain>
    </source>
</reference>
<evidence type="ECO:0000313" key="2">
    <source>
        <dbReference type="EMBL" id="ARP96517.1"/>
    </source>
</evidence>
<dbReference type="CDD" id="cd07043">
    <property type="entry name" value="STAS_anti-anti-sigma_factors"/>
    <property type="match status" value="1"/>
</dbReference>
<dbReference type="KEGG" id="bgm:CAL15_20420"/>
<dbReference type="EMBL" id="CP021111">
    <property type="protein sequence ID" value="ARP96517.1"/>
    <property type="molecule type" value="Genomic_DNA"/>
</dbReference>
<dbReference type="Proteomes" id="UP000194161">
    <property type="component" value="Chromosome"/>
</dbReference>
<organism evidence="2 3">
    <name type="scientific">Bordetella genomosp. 13</name>
    <dbReference type="NCBI Taxonomy" id="463040"/>
    <lineage>
        <taxon>Bacteria</taxon>
        <taxon>Pseudomonadati</taxon>
        <taxon>Pseudomonadota</taxon>
        <taxon>Betaproteobacteria</taxon>
        <taxon>Burkholderiales</taxon>
        <taxon>Alcaligenaceae</taxon>
        <taxon>Bordetella</taxon>
    </lineage>
</organism>
<sequence>MSASGIPMIRSNTLRLAGELNIYCAQDTRLQLMQTVTGLAGQSEPQALDIDLSGVSEIDTAGVQLLLGTVRYARARGMDVRLVRQSMAVAEAMTLLGLDGYLSHPAQVD</sequence>
<dbReference type="InterPro" id="IPR052746">
    <property type="entry name" value="MlaB_ABC_Transporter"/>
</dbReference>
<dbReference type="Gene3D" id="3.30.750.24">
    <property type="entry name" value="STAS domain"/>
    <property type="match status" value="1"/>
</dbReference>
<evidence type="ECO:0000313" key="3">
    <source>
        <dbReference type="Proteomes" id="UP000194161"/>
    </source>
</evidence>
<name>A0A1W6ZGU7_9BORD</name>
<feature type="domain" description="STAS" evidence="1">
    <location>
        <begin position="14"/>
        <end position="109"/>
    </location>
</feature>